<reference evidence="3 4" key="1">
    <citation type="submission" date="2013-09" db="EMBL/GenBank/DDBJ databases">
        <title>Whole genome shotgun sequence of Vibrio proteolyticus NBRC 13287.</title>
        <authorList>
            <person name="Isaki S."/>
            <person name="Hosoyama A."/>
            <person name="Numata M."/>
            <person name="Hashimoto M."/>
            <person name="Hosoyama Y."/>
            <person name="Tsuchikane K."/>
            <person name="Noguchi M."/>
            <person name="Hirakata S."/>
            <person name="Ichikawa N."/>
            <person name="Ohji S."/>
            <person name="Yamazoe A."/>
            <person name="Fujita N."/>
        </authorList>
    </citation>
    <scope>NUCLEOTIDE SEQUENCE [LARGE SCALE GENOMIC DNA]</scope>
    <source>
        <strain evidence="3 4">NBRC 13287</strain>
    </source>
</reference>
<keyword evidence="4" id="KW-1185">Reference proteome</keyword>
<dbReference type="Gene3D" id="3.40.50.12780">
    <property type="entry name" value="N-terminal domain of ligase-like"/>
    <property type="match status" value="1"/>
</dbReference>
<dbReference type="PANTHER" id="PTHR45398:SF1">
    <property type="entry name" value="ENZYME, PUTATIVE (JCVI)-RELATED"/>
    <property type="match status" value="1"/>
</dbReference>
<dbReference type="PROSITE" id="PS00455">
    <property type="entry name" value="AMP_BINDING"/>
    <property type="match status" value="1"/>
</dbReference>
<dbReference type="InterPro" id="IPR042099">
    <property type="entry name" value="ANL_N_sf"/>
</dbReference>
<dbReference type="EMBL" id="BATJ01000003">
    <property type="protein sequence ID" value="GAD66331.1"/>
    <property type="molecule type" value="Genomic_DNA"/>
</dbReference>
<name>U2ZF89_VIBPR</name>
<dbReference type="eggNOG" id="COG0318">
    <property type="taxonomic scope" value="Bacteria"/>
</dbReference>
<feature type="domain" description="AMP-binding enzyme C-terminal" evidence="2">
    <location>
        <begin position="361"/>
        <end position="444"/>
    </location>
</feature>
<dbReference type="InterPro" id="IPR000873">
    <property type="entry name" value="AMP-dep_synth/lig_dom"/>
</dbReference>
<gene>
    <name evidence="3" type="ORF">VPR01S_03_02410</name>
</gene>
<dbReference type="InterPro" id="IPR045851">
    <property type="entry name" value="AMP-bd_C_sf"/>
</dbReference>
<evidence type="ECO:0000313" key="4">
    <source>
        <dbReference type="Proteomes" id="UP000016570"/>
    </source>
</evidence>
<comment type="caution">
    <text evidence="3">The sequence shown here is derived from an EMBL/GenBank/DDBJ whole genome shotgun (WGS) entry which is preliminary data.</text>
</comment>
<evidence type="ECO:0008006" key="5">
    <source>
        <dbReference type="Google" id="ProtNLM"/>
    </source>
</evidence>
<evidence type="ECO:0000259" key="2">
    <source>
        <dbReference type="Pfam" id="PF13193"/>
    </source>
</evidence>
<dbReference type="Proteomes" id="UP000016570">
    <property type="component" value="Unassembled WGS sequence"/>
</dbReference>
<proteinExistence type="predicted"/>
<dbReference type="Gene3D" id="3.30.300.30">
    <property type="match status" value="1"/>
</dbReference>
<dbReference type="STRING" id="1219065.VPR01S_03_02410"/>
<evidence type="ECO:0000259" key="1">
    <source>
        <dbReference type="Pfam" id="PF00501"/>
    </source>
</evidence>
<dbReference type="PANTHER" id="PTHR45398">
    <property type="match status" value="1"/>
</dbReference>
<dbReference type="SUPFAM" id="SSF56801">
    <property type="entry name" value="Acetyl-CoA synthetase-like"/>
    <property type="match status" value="1"/>
</dbReference>
<protein>
    <recommendedName>
        <fullName evidence="5">AMP-dependent synthetase/ligase domain-containing protein</fullName>
    </recommendedName>
</protein>
<dbReference type="Pfam" id="PF13193">
    <property type="entry name" value="AMP-binding_C"/>
    <property type="match status" value="1"/>
</dbReference>
<sequence>MSTIDVTFHSLADLLSRARPADWPVAFASDRVYDWQTLNQDVAALHRRLSTHSAQRIALCCDDSYRFAVGFLACAYAGKTLVLPGNSQPAALEELSAQFDLMLHDASLSIPAQTDAFEIAIQQNQTAPNWPRLALEELQLVLFTSGSSGTPKAIHKSLEQLDVEITILQSLWGATLHGTRIESTVSHQHIYGLLFRLLWPLCAGRAFAAFNLEFPEQVITHANEQTTLVSSPALLKRLSEEHHAQPLRQLFSSGGPLSNAAAEHARRLFGHYPQEVYGSTETGGIAHRQQFTASQPWRLFPGVQAELNSERCLRLRSPHIDPHHWYQTADECYFHDTVTFELRGRTDRIIKIEEKRVSLTEVEQRVEQLNGVSEAVVIPMQEGERLTLVSVIVLSEAGQHDLNTLGKGKFWLALRAQLRRWLEPIAVPRRFRIVDSIPLNSQGKRQIADIEHLFRES</sequence>
<dbReference type="RefSeq" id="WP_021704320.1">
    <property type="nucleotide sequence ID" value="NZ_BATJ01000003.1"/>
</dbReference>
<evidence type="ECO:0000313" key="3">
    <source>
        <dbReference type="EMBL" id="GAD66331.1"/>
    </source>
</evidence>
<organism evidence="3 4">
    <name type="scientific">Vibrio proteolyticus NBRC 13287</name>
    <dbReference type="NCBI Taxonomy" id="1219065"/>
    <lineage>
        <taxon>Bacteria</taxon>
        <taxon>Pseudomonadati</taxon>
        <taxon>Pseudomonadota</taxon>
        <taxon>Gammaproteobacteria</taxon>
        <taxon>Vibrionales</taxon>
        <taxon>Vibrionaceae</taxon>
        <taxon>Vibrio</taxon>
    </lineage>
</organism>
<feature type="domain" description="AMP-dependent synthetase/ligase" evidence="1">
    <location>
        <begin position="22"/>
        <end position="297"/>
    </location>
</feature>
<dbReference type="AlphaFoldDB" id="U2ZF89"/>
<accession>U2ZF89</accession>
<dbReference type="InterPro" id="IPR025110">
    <property type="entry name" value="AMP-bd_C"/>
</dbReference>
<dbReference type="Pfam" id="PF00501">
    <property type="entry name" value="AMP-binding"/>
    <property type="match status" value="1"/>
</dbReference>
<dbReference type="InterPro" id="IPR020845">
    <property type="entry name" value="AMP-binding_CS"/>
</dbReference>